<gene>
    <name evidence="6" type="ORF">GUITHDRAFT_122818</name>
</gene>
<evidence type="ECO:0000313" key="8">
    <source>
        <dbReference type="Proteomes" id="UP000011087"/>
    </source>
</evidence>
<dbReference type="AlphaFoldDB" id="L1I4H0"/>
<dbReference type="EMBL" id="JH993419">
    <property type="protein sequence ID" value="EKX30977.1"/>
    <property type="molecule type" value="Genomic_DNA"/>
</dbReference>
<keyword evidence="2" id="KW-0238">DNA-binding</keyword>
<dbReference type="EnsemblProtists" id="EKX30977">
    <property type="protein sequence ID" value="EKX30977"/>
    <property type="gene ID" value="GUITHDRAFT_122818"/>
</dbReference>
<dbReference type="KEGG" id="gtt:GUITHDRAFT_122818"/>
<evidence type="ECO:0000259" key="5">
    <source>
        <dbReference type="PROSITE" id="PS51519"/>
    </source>
</evidence>
<proteinExistence type="predicted"/>
<keyword evidence="8" id="KW-1185">Reference proteome</keyword>
<dbReference type="PaxDb" id="55529-EKX30977"/>
<dbReference type="HOGENOM" id="CLU_092984_0_1_1"/>
<sequence>MIRSLFYLKQEDAAVQLGISLTSLKTACRKLGISRWPYSRTRSASITGRDTSRSSPSEAMDQVMEEEVEGSNASMSCMEDVYSDAGVCDDWMMDMEIVNNQRDFVELALSVLPREHDWIEWYVRSDDSEPVIRDWPL</sequence>
<reference evidence="7" key="3">
    <citation type="submission" date="2015-06" db="UniProtKB">
        <authorList>
            <consortium name="EnsemblProtists"/>
        </authorList>
    </citation>
    <scope>IDENTIFICATION</scope>
</reference>
<dbReference type="RefSeq" id="XP_005817957.1">
    <property type="nucleotide sequence ID" value="XM_005817900.1"/>
</dbReference>
<organism evidence="6">
    <name type="scientific">Guillardia theta (strain CCMP2712)</name>
    <name type="common">Cryptophyte</name>
    <dbReference type="NCBI Taxonomy" id="905079"/>
    <lineage>
        <taxon>Eukaryota</taxon>
        <taxon>Cryptophyceae</taxon>
        <taxon>Pyrenomonadales</taxon>
        <taxon>Geminigeraceae</taxon>
        <taxon>Guillardia</taxon>
    </lineage>
</organism>
<dbReference type="GeneID" id="17287696"/>
<evidence type="ECO:0000256" key="3">
    <source>
        <dbReference type="ARBA" id="ARBA00023163"/>
    </source>
</evidence>
<keyword evidence="1" id="KW-0805">Transcription regulation</keyword>
<protein>
    <recommendedName>
        <fullName evidence="5">RWP-RK domain-containing protein</fullName>
    </recommendedName>
</protein>
<dbReference type="Proteomes" id="UP000011087">
    <property type="component" value="Unassembled WGS sequence"/>
</dbReference>
<reference evidence="6 8" key="1">
    <citation type="journal article" date="2012" name="Nature">
        <title>Algal genomes reveal evolutionary mosaicism and the fate of nucleomorphs.</title>
        <authorList>
            <consortium name="DOE Joint Genome Institute"/>
            <person name="Curtis B.A."/>
            <person name="Tanifuji G."/>
            <person name="Burki F."/>
            <person name="Gruber A."/>
            <person name="Irimia M."/>
            <person name="Maruyama S."/>
            <person name="Arias M.C."/>
            <person name="Ball S.G."/>
            <person name="Gile G.H."/>
            <person name="Hirakawa Y."/>
            <person name="Hopkins J.F."/>
            <person name="Kuo A."/>
            <person name="Rensing S.A."/>
            <person name="Schmutz J."/>
            <person name="Symeonidi A."/>
            <person name="Elias M."/>
            <person name="Eveleigh R.J."/>
            <person name="Herman E.K."/>
            <person name="Klute M.J."/>
            <person name="Nakayama T."/>
            <person name="Obornik M."/>
            <person name="Reyes-Prieto A."/>
            <person name="Armbrust E.V."/>
            <person name="Aves S.J."/>
            <person name="Beiko R.G."/>
            <person name="Coutinho P."/>
            <person name="Dacks J.B."/>
            <person name="Durnford D.G."/>
            <person name="Fast N.M."/>
            <person name="Green B.R."/>
            <person name="Grisdale C.J."/>
            <person name="Hempel F."/>
            <person name="Henrissat B."/>
            <person name="Hoppner M.P."/>
            <person name="Ishida K."/>
            <person name="Kim E."/>
            <person name="Koreny L."/>
            <person name="Kroth P.G."/>
            <person name="Liu Y."/>
            <person name="Malik S.B."/>
            <person name="Maier U.G."/>
            <person name="McRose D."/>
            <person name="Mock T."/>
            <person name="Neilson J.A."/>
            <person name="Onodera N.T."/>
            <person name="Poole A.M."/>
            <person name="Pritham E.J."/>
            <person name="Richards T.A."/>
            <person name="Rocap G."/>
            <person name="Roy S.W."/>
            <person name="Sarai C."/>
            <person name="Schaack S."/>
            <person name="Shirato S."/>
            <person name="Slamovits C.H."/>
            <person name="Spencer D.F."/>
            <person name="Suzuki S."/>
            <person name="Worden A.Z."/>
            <person name="Zauner S."/>
            <person name="Barry K."/>
            <person name="Bell C."/>
            <person name="Bharti A.K."/>
            <person name="Crow J.A."/>
            <person name="Grimwood J."/>
            <person name="Kramer R."/>
            <person name="Lindquist E."/>
            <person name="Lucas S."/>
            <person name="Salamov A."/>
            <person name="McFadden G.I."/>
            <person name="Lane C.E."/>
            <person name="Keeling P.J."/>
            <person name="Gray M.W."/>
            <person name="Grigoriev I.V."/>
            <person name="Archibald J.M."/>
        </authorList>
    </citation>
    <scope>NUCLEOTIDE SEQUENCE</scope>
    <source>
        <strain evidence="6 8">CCMP2712</strain>
    </source>
</reference>
<keyword evidence="3" id="KW-0804">Transcription</keyword>
<evidence type="ECO:0000256" key="4">
    <source>
        <dbReference type="ARBA" id="ARBA00023242"/>
    </source>
</evidence>
<reference evidence="8" key="2">
    <citation type="submission" date="2012-11" db="EMBL/GenBank/DDBJ databases">
        <authorList>
            <person name="Kuo A."/>
            <person name="Curtis B.A."/>
            <person name="Tanifuji G."/>
            <person name="Burki F."/>
            <person name="Gruber A."/>
            <person name="Irimia M."/>
            <person name="Maruyama S."/>
            <person name="Arias M.C."/>
            <person name="Ball S.G."/>
            <person name="Gile G.H."/>
            <person name="Hirakawa Y."/>
            <person name="Hopkins J.F."/>
            <person name="Rensing S.A."/>
            <person name="Schmutz J."/>
            <person name="Symeonidi A."/>
            <person name="Elias M."/>
            <person name="Eveleigh R.J."/>
            <person name="Herman E.K."/>
            <person name="Klute M.J."/>
            <person name="Nakayama T."/>
            <person name="Obornik M."/>
            <person name="Reyes-Prieto A."/>
            <person name="Armbrust E.V."/>
            <person name="Aves S.J."/>
            <person name="Beiko R.G."/>
            <person name="Coutinho P."/>
            <person name="Dacks J.B."/>
            <person name="Durnford D.G."/>
            <person name="Fast N.M."/>
            <person name="Green B.R."/>
            <person name="Grisdale C."/>
            <person name="Hempe F."/>
            <person name="Henrissat B."/>
            <person name="Hoppner M.P."/>
            <person name="Ishida K.-I."/>
            <person name="Kim E."/>
            <person name="Koreny L."/>
            <person name="Kroth P.G."/>
            <person name="Liu Y."/>
            <person name="Malik S.-B."/>
            <person name="Maier U.G."/>
            <person name="McRose D."/>
            <person name="Mock T."/>
            <person name="Neilson J.A."/>
            <person name="Onodera N.T."/>
            <person name="Poole A.M."/>
            <person name="Pritham E.J."/>
            <person name="Richards T.A."/>
            <person name="Rocap G."/>
            <person name="Roy S.W."/>
            <person name="Sarai C."/>
            <person name="Schaack S."/>
            <person name="Shirato S."/>
            <person name="Slamovits C.H."/>
            <person name="Spencer D.F."/>
            <person name="Suzuki S."/>
            <person name="Worden A.Z."/>
            <person name="Zauner S."/>
            <person name="Barry K."/>
            <person name="Bell C."/>
            <person name="Bharti A.K."/>
            <person name="Crow J.A."/>
            <person name="Grimwood J."/>
            <person name="Kramer R."/>
            <person name="Lindquist E."/>
            <person name="Lucas S."/>
            <person name="Salamov A."/>
            <person name="McFadden G.I."/>
            <person name="Lane C.E."/>
            <person name="Keeling P.J."/>
            <person name="Gray M.W."/>
            <person name="Grigoriev I.V."/>
            <person name="Archibald J.M."/>
        </authorList>
    </citation>
    <scope>NUCLEOTIDE SEQUENCE</scope>
    <source>
        <strain evidence="8">CCMP2712</strain>
    </source>
</reference>
<dbReference type="PROSITE" id="PS51519">
    <property type="entry name" value="RWP_RK"/>
    <property type="match status" value="1"/>
</dbReference>
<dbReference type="Pfam" id="PF02042">
    <property type="entry name" value="RWP-RK"/>
    <property type="match status" value="1"/>
</dbReference>
<feature type="domain" description="RWP-RK" evidence="5">
    <location>
        <begin position="1"/>
        <end position="67"/>
    </location>
</feature>
<dbReference type="GO" id="GO:0003677">
    <property type="term" value="F:DNA binding"/>
    <property type="evidence" value="ECO:0007669"/>
    <property type="project" value="UniProtKB-KW"/>
</dbReference>
<keyword evidence="4" id="KW-0539">Nucleus</keyword>
<evidence type="ECO:0000256" key="1">
    <source>
        <dbReference type="ARBA" id="ARBA00023015"/>
    </source>
</evidence>
<name>L1I4H0_GUITC</name>
<dbReference type="InterPro" id="IPR003035">
    <property type="entry name" value="RWP-RK_dom"/>
</dbReference>
<evidence type="ECO:0000313" key="7">
    <source>
        <dbReference type="EnsemblProtists" id="EKX30977"/>
    </source>
</evidence>
<dbReference type="OrthoDB" id="1747617at2759"/>
<accession>L1I4H0</accession>
<evidence type="ECO:0000313" key="6">
    <source>
        <dbReference type="EMBL" id="EKX30977.1"/>
    </source>
</evidence>
<evidence type="ECO:0000256" key="2">
    <source>
        <dbReference type="ARBA" id="ARBA00023125"/>
    </source>
</evidence>